<comment type="similarity">
    <text evidence="5">Belongs to the Fanconi anemia protein FANCD2 family.</text>
</comment>
<evidence type="ECO:0000256" key="3">
    <source>
        <dbReference type="ARBA" id="ARBA00022843"/>
    </source>
</evidence>
<keyword evidence="3" id="KW-0832">Ubl conjugation</keyword>
<evidence type="ECO:0000313" key="7">
    <source>
        <dbReference type="EMBL" id="KAJ6232661.1"/>
    </source>
</evidence>
<evidence type="ECO:0000256" key="4">
    <source>
        <dbReference type="ARBA" id="ARBA00023242"/>
    </source>
</evidence>
<sequence length="1490" mass="175120">MDRIKLNYEGLITVPINEFLEKLPQLLQHYDNQIKVTELVLNRIEINTDSEEERKKILRVYSFHCTPNNLITLKFISKLKSIQNPLLIISIIGKICDGNKEEVDHIIEEYSNLIEENRELVIPIIGSLSELTLTNRQKKKVFELTTSQVKNVDDNDVPVIIRTLMSTMTQQNAQKVIQVIRRDTAGVDSDTYPLLLEVINNFLRISTIHAKNFLESIQGTSQFQILDLFILVTLLTRVTHRSRVIEVILTSLNIGTMNLEILKTAFFTATKLNMLIPNLIVFCQVLLTSETIFVMWAHDLYIILFEKCPDCRKSIVSSLIIACSINNTNYSNRINSIRYNNNNKAILEEIPQPQSKIASKVLYYLVTRFPKQMSKFEHLLQELLYQCYRKPIFMTHRICNIWCQLSKYDDGLQNTLLIFIQKQLWHNLNKNAQCSGVIAASHLLDSQALEYDDQNHLLDWILLVNDKKNILQEIGNQHMFAHILDLLTFNLSKLENSRICNIFFFELFPILKKLGLFKLNNTNKNRNNKEEIEFINQTTIKLRFNLDRFTNKNFNQIKSVFIIPILINTFLSVFQKILKILKPNEIIDNFRNFKKRKEENEYFKTFFNKGNDHNNSSLGDENNNPFDDLPDIPSNNITENDFMIEEEVIILDEIKDTQKTQKNNKEKTINTNNNTNNTNNNNNNNNNNTNNNFPFIISFILPTDGKIRINGKFELAYPGKTPFVELSDKSRQKNLWSLIIVHHLSISLIKTFGEIIKQNPILFQMNNSILLNLIKLSHESKIHCKNCIKNYFRNSTYNSTYEYKSNLEDSILSIHPKILSNLLYQTYDHLIRKPEKYSKLYLKLIKSLTKCWRFHFSLKTEKSTTNQIKLQRLDSKINYFISTEHSIGIDFHQENNKRNTNNINKTDNSNNKNKININNSQVKTPPQTNNHFLIQEIINFFGSRSFLNWLFNSTQYLNFQIYVSQDSNNDQSINNNLEKILTLKYWLIGDIFQRISTIPNLLKQLVDSIGLMNTISLNESNITLLKGLHSLKKENKQSEPIILLKKIFYDNYAKLKNCHSPFNINADNQKNENNDLKRNFNDFFSKENNGMGNEKNNQNKQLDQNKSVFSSFYTFFELQLHSTLDPETIVQILNILFPIFKYHKQRNEFAALIFKIQMKNLRLPTAPTFKTPFLPNYPISSVYSLEWIRFIFKLKYSKNHHYYIYWILIAIFGLFDKEISNKVIIEFLKLLITAVGYVTKGSMIVKGNSEEGNNNVTIFNEETIPKYYHFITEIIIHHLSVFNFKNGVFEMEYLNKRLDTFKQLLNSMNTFITITRYILRDDLVESRTRNLEILNNFLKTLINFLKITEKKILQWVTFLTKKHKDNTEKNYVILSENESTISQIPFLTHVLTLSNTMNISFRELCSNIENDYINQFPKNQQTKYKRMLKQSFQAITHLDNIIADQCSTRNIDIETNQFQVNQNNSQFKESKRYYNSKKIKRRRTNNSKKF</sequence>
<keyword evidence="2" id="KW-1017">Isopeptide bond</keyword>
<accession>A0ABQ8XJ33</accession>
<evidence type="ECO:0000256" key="6">
    <source>
        <dbReference type="SAM" id="MobiDB-lite"/>
    </source>
</evidence>
<dbReference type="InterPro" id="IPR029448">
    <property type="entry name" value="FANCD2"/>
</dbReference>
<evidence type="ECO:0000256" key="1">
    <source>
        <dbReference type="ARBA" id="ARBA00004123"/>
    </source>
</evidence>
<protein>
    <submittedName>
        <fullName evidence="7">Fanconi anemia group d2 protein</fullName>
    </submittedName>
</protein>
<feature type="compositionally biased region" description="Low complexity" evidence="6">
    <location>
        <begin position="670"/>
        <end position="687"/>
    </location>
</feature>
<comment type="caution">
    <text evidence="7">The sequence shown here is derived from an EMBL/GenBank/DDBJ whole genome shotgun (WGS) entry which is preliminary data.</text>
</comment>
<dbReference type="Proteomes" id="UP001150062">
    <property type="component" value="Unassembled WGS sequence"/>
</dbReference>
<dbReference type="PANTHER" id="PTHR32086:SF0">
    <property type="entry name" value="FANCONI ANEMIA GROUP D2 PROTEIN"/>
    <property type="match status" value="1"/>
</dbReference>
<organism evidence="7 8">
    <name type="scientific">Anaeramoeba flamelloides</name>
    <dbReference type="NCBI Taxonomy" id="1746091"/>
    <lineage>
        <taxon>Eukaryota</taxon>
        <taxon>Metamonada</taxon>
        <taxon>Anaeramoebidae</taxon>
        <taxon>Anaeramoeba</taxon>
    </lineage>
</organism>
<evidence type="ECO:0000256" key="5">
    <source>
        <dbReference type="ARBA" id="ARBA00093456"/>
    </source>
</evidence>
<proteinExistence type="inferred from homology"/>
<evidence type="ECO:0000313" key="8">
    <source>
        <dbReference type="Proteomes" id="UP001150062"/>
    </source>
</evidence>
<dbReference type="PANTHER" id="PTHR32086">
    <property type="entry name" value="FANCONI ANEMIA GROUP D2 PROTEIN"/>
    <property type="match status" value="1"/>
</dbReference>
<keyword evidence="8" id="KW-1185">Reference proteome</keyword>
<keyword evidence="4" id="KW-0539">Nucleus</keyword>
<dbReference type="EMBL" id="JAOAOG010000290">
    <property type="protein sequence ID" value="KAJ6232661.1"/>
    <property type="molecule type" value="Genomic_DNA"/>
</dbReference>
<comment type="subcellular location">
    <subcellularLocation>
        <location evidence="1">Nucleus</location>
    </subcellularLocation>
</comment>
<name>A0ABQ8XJ33_9EUKA</name>
<gene>
    <name evidence="7" type="ORF">M0813_04702</name>
</gene>
<feature type="region of interest" description="Disordered" evidence="6">
    <location>
        <begin position="660"/>
        <end position="687"/>
    </location>
</feature>
<evidence type="ECO:0000256" key="2">
    <source>
        <dbReference type="ARBA" id="ARBA00022499"/>
    </source>
</evidence>
<reference evidence="7" key="1">
    <citation type="submission" date="2022-08" db="EMBL/GenBank/DDBJ databases">
        <title>Novel sulfate-reducing endosymbionts in the free-living metamonad Anaeramoeba.</title>
        <authorList>
            <person name="Jerlstrom-Hultqvist J."/>
            <person name="Cepicka I."/>
            <person name="Gallot-Lavallee L."/>
            <person name="Salas-Leiva D."/>
            <person name="Curtis B.A."/>
            <person name="Zahonova K."/>
            <person name="Pipaliya S."/>
            <person name="Dacks J."/>
            <person name="Roger A.J."/>
        </authorList>
    </citation>
    <scope>NUCLEOTIDE SEQUENCE</scope>
    <source>
        <strain evidence="7">Schooner1</strain>
    </source>
</reference>